<evidence type="ECO:0000313" key="3">
    <source>
        <dbReference type="EMBL" id="KAF9456835.1"/>
    </source>
</evidence>
<sequence length="316" mass="36029">MAVVDGMVTGPQKCAIDGCTTDVVNLRGGVFCATHLAQYGHMYHIQNCQNLNVDGTHACREHQHLWARHIANHSRQTYAGARRAINRPAENLPWQTATVPFRQAHDEHALEGERSNYFTASHYYCVETICAPYGVVTAWTKFDKSESPTKILEFLEKVYPTEESKPAYICIDKACLVLRTAVANGSWDRVWKSTTCFIKWCNPAPKDGSAPNLVVVAYDNCGNPYYKRAFNTQACEQLNTWLGGFDSIIRRMKPSNFDWFLHAMMFYHTRYVIEKQASRDLPPQVQQEEQEEDEDEETEEQPNIDMAAQVVHGDIE</sequence>
<organism evidence="3 4">
    <name type="scientific">Collybia nuda</name>
    <dbReference type="NCBI Taxonomy" id="64659"/>
    <lineage>
        <taxon>Eukaryota</taxon>
        <taxon>Fungi</taxon>
        <taxon>Dikarya</taxon>
        <taxon>Basidiomycota</taxon>
        <taxon>Agaricomycotina</taxon>
        <taxon>Agaricomycetes</taxon>
        <taxon>Agaricomycetidae</taxon>
        <taxon>Agaricales</taxon>
        <taxon>Tricholomatineae</taxon>
        <taxon>Clitocybaceae</taxon>
        <taxon>Collybia</taxon>
    </lineage>
</organism>
<comment type="caution">
    <text evidence="3">The sequence shown here is derived from an EMBL/GenBank/DDBJ whole genome shotgun (WGS) entry which is preliminary data.</text>
</comment>
<dbReference type="InterPro" id="IPR040898">
    <property type="entry name" value="CxC6"/>
</dbReference>
<feature type="compositionally biased region" description="Acidic residues" evidence="1">
    <location>
        <begin position="288"/>
        <end position="302"/>
    </location>
</feature>
<feature type="region of interest" description="Disordered" evidence="1">
    <location>
        <begin position="278"/>
        <end position="316"/>
    </location>
</feature>
<proteinExistence type="predicted"/>
<keyword evidence="4" id="KW-1185">Reference proteome</keyword>
<name>A0A9P6CC77_9AGAR</name>
<dbReference type="AlphaFoldDB" id="A0A9P6CC77"/>
<evidence type="ECO:0000313" key="4">
    <source>
        <dbReference type="Proteomes" id="UP000807353"/>
    </source>
</evidence>
<feature type="domain" description="CxC6 like cysteine cluster associated with KDZ" evidence="2">
    <location>
        <begin position="3"/>
        <end position="66"/>
    </location>
</feature>
<evidence type="ECO:0000259" key="2">
    <source>
        <dbReference type="Pfam" id="PF18721"/>
    </source>
</evidence>
<evidence type="ECO:0000256" key="1">
    <source>
        <dbReference type="SAM" id="MobiDB-lite"/>
    </source>
</evidence>
<dbReference type="Proteomes" id="UP000807353">
    <property type="component" value="Unassembled WGS sequence"/>
</dbReference>
<gene>
    <name evidence="3" type="ORF">BDZ94DRAFT_1292675</name>
</gene>
<dbReference type="Pfam" id="PF18721">
    <property type="entry name" value="CxC6"/>
    <property type="match status" value="1"/>
</dbReference>
<dbReference type="EMBL" id="MU150401">
    <property type="protein sequence ID" value="KAF9456835.1"/>
    <property type="molecule type" value="Genomic_DNA"/>
</dbReference>
<reference evidence="3" key="1">
    <citation type="submission" date="2020-11" db="EMBL/GenBank/DDBJ databases">
        <authorList>
            <consortium name="DOE Joint Genome Institute"/>
            <person name="Ahrendt S."/>
            <person name="Riley R."/>
            <person name="Andreopoulos W."/>
            <person name="Labutti K."/>
            <person name="Pangilinan J."/>
            <person name="Ruiz-Duenas F.J."/>
            <person name="Barrasa J.M."/>
            <person name="Sanchez-Garcia M."/>
            <person name="Camarero S."/>
            <person name="Miyauchi S."/>
            <person name="Serrano A."/>
            <person name="Linde D."/>
            <person name="Babiker R."/>
            <person name="Drula E."/>
            <person name="Ayuso-Fernandez I."/>
            <person name="Pacheco R."/>
            <person name="Padilla G."/>
            <person name="Ferreira P."/>
            <person name="Barriuso J."/>
            <person name="Kellner H."/>
            <person name="Castanera R."/>
            <person name="Alfaro M."/>
            <person name="Ramirez L."/>
            <person name="Pisabarro A.G."/>
            <person name="Kuo A."/>
            <person name="Tritt A."/>
            <person name="Lipzen A."/>
            <person name="He G."/>
            <person name="Yan M."/>
            <person name="Ng V."/>
            <person name="Cullen D."/>
            <person name="Martin F."/>
            <person name="Rosso M.-N."/>
            <person name="Henrissat B."/>
            <person name="Hibbett D."/>
            <person name="Martinez A.T."/>
            <person name="Grigoriev I.V."/>
        </authorList>
    </citation>
    <scope>NUCLEOTIDE SEQUENCE</scope>
    <source>
        <strain evidence="3">CBS 247.69</strain>
    </source>
</reference>
<dbReference type="OrthoDB" id="2527272at2759"/>
<protein>
    <recommendedName>
        <fullName evidence="2">CxC6 like cysteine cluster associated with KDZ domain-containing protein</fullName>
    </recommendedName>
</protein>
<accession>A0A9P6CC77</accession>